<comment type="caution">
    <text evidence="1">The sequence shown here is derived from an EMBL/GenBank/DDBJ whole genome shotgun (WGS) entry which is preliminary data.</text>
</comment>
<name>A0A0W0FM38_MONRR</name>
<dbReference type="Proteomes" id="UP000054988">
    <property type="component" value="Unassembled WGS sequence"/>
</dbReference>
<proteinExistence type="predicted"/>
<organism evidence="1 2">
    <name type="scientific">Moniliophthora roreri</name>
    <name type="common">Frosty pod rot fungus</name>
    <name type="synonym">Monilia roreri</name>
    <dbReference type="NCBI Taxonomy" id="221103"/>
    <lineage>
        <taxon>Eukaryota</taxon>
        <taxon>Fungi</taxon>
        <taxon>Dikarya</taxon>
        <taxon>Basidiomycota</taxon>
        <taxon>Agaricomycotina</taxon>
        <taxon>Agaricomycetes</taxon>
        <taxon>Agaricomycetidae</taxon>
        <taxon>Agaricales</taxon>
        <taxon>Marasmiineae</taxon>
        <taxon>Marasmiaceae</taxon>
        <taxon>Moniliophthora</taxon>
    </lineage>
</organism>
<protein>
    <recommendedName>
        <fullName evidence="3">F-box domain-containing protein</fullName>
    </recommendedName>
</protein>
<dbReference type="AlphaFoldDB" id="A0A0W0FM38"/>
<sequence>MIDKLPLELVQEVAFQVSSILVLKRVLEHLHKSPTSLHDHARWLEGRVSGLDSNKVAENRLAVSPERAHPPIRYTIWIDNETCRLFPPEPTDTEEVKEALDQLPDILPRALCALKGLASVQLSADTGQLDNESHRSGDAVLGSLASLPRLARFEVDADQQSPLPPLPFHKLGNGTLRRLSLSGCFSDSPPLSALSALLQCNSDIIELKLDNRHFRGSPHHFHQMFEQVAAGTLHLQSLYLRGWVIKPTPKMIPHTRSLHTLCLLDNNVQYQGELWKLLQSSGTSLRRLTVNYIKSDFLAYLESFTGLEELSIPYPDRKEEDTTEVPRRFYTETLQCHSESLRRLEVLPRCEGSWTIGLNDVNVFDCCTKLITLTVGLKSDDVQPQYSDIDVVVSV</sequence>
<accession>A0A0W0FM38</accession>
<dbReference type="InterPro" id="IPR032675">
    <property type="entry name" value="LRR_dom_sf"/>
</dbReference>
<dbReference type="SUPFAM" id="SSF52047">
    <property type="entry name" value="RNI-like"/>
    <property type="match status" value="1"/>
</dbReference>
<dbReference type="EMBL" id="LATX01001850">
    <property type="protein sequence ID" value="KTB37368.1"/>
    <property type="molecule type" value="Genomic_DNA"/>
</dbReference>
<reference evidence="1 2" key="1">
    <citation type="submission" date="2015-12" db="EMBL/GenBank/DDBJ databases">
        <title>Draft genome sequence of Moniliophthora roreri, the causal agent of frosty pod rot of cacao.</title>
        <authorList>
            <person name="Aime M.C."/>
            <person name="Diaz-Valderrama J.R."/>
            <person name="Kijpornyongpan T."/>
            <person name="Phillips-Mora W."/>
        </authorList>
    </citation>
    <scope>NUCLEOTIDE SEQUENCE [LARGE SCALE GENOMIC DNA]</scope>
    <source>
        <strain evidence="1 2">MCA 2952</strain>
    </source>
</reference>
<dbReference type="Gene3D" id="3.80.10.10">
    <property type="entry name" value="Ribonuclease Inhibitor"/>
    <property type="match status" value="1"/>
</dbReference>
<evidence type="ECO:0008006" key="3">
    <source>
        <dbReference type="Google" id="ProtNLM"/>
    </source>
</evidence>
<evidence type="ECO:0000313" key="2">
    <source>
        <dbReference type="Proteomes" id="UP000054988"/>
    </source>
</evidence>
<gene>
    <name evidence="1" type="ORF">WG66_10056</name>
</gene>
<evidence type="ECO:0000313" key="1">
    <source>
        <dbReference type="EMBL" id="KTB37368.1"/>
    </source>
</evidence>